<keyword evidence="5" id="KW-1133">Transmembrane helix</keyword>
<evidence type="ECO:0000256" key="1">
    <source>
        <dbReference type="ARBA" id="ARBA00010541"/>
    </source>
</evidence>
<dbReference type="RefSeq" id="WP_006215325.1">
    <property type="nucleotide sequence ID" value="NZ_ANHZ02000018.1"/>
</dbReference>
<accession>M2YBV9</accession>
<gene>
    <name evidence="7" type="ORF">C884_00897</name>
</gene>
<feature type="domain" description="PDZ" evidence="6">
    <location>
        <begin position="428"/>
        <end position="502"/>
    </location>
</feature>
<dbReference type="PANTHER" id="PTHR43343">
    <property type="entry name" value="PEPTIDASE S12"/>
    <property type="match status" value="1"/>
</dbReference>
<protein>
    <submittedName>
        <fullName evidence="7">Trypsin domain protein</fullName>
    </submittedName>
</protein>
<keyword evidence="3" id="KW-0378">Hydrolase</keyword>
<evidence type="ECO:0000256" key="3">
    <source>
        <dbReference type="ARBA" id="ARBA00022801"/>
    </source>
</evidence>
<comment type="similarity">
    <text evidence="1">Belongs to the peptidase S1C family.</text>
</comment>
<feature type="compositionally biased region" description="Polar residues" evidence="4">
    <location>
        <begin position="56"/>
        <end position="70"/>
    </location>
</feature>
<dbReference type="STRING" id="71999.KPaMU14_03655"/>
<sequence>MSNGADTPRPDDRRDGGTGWQPGHQPHEPVPGSDGDAPRTAPQPIVGQDPRAGQQHPEQQGSDQRQTAGPYSSGSQDSGSSTRPQAEASSAGPYGQPEPHSPYSQQPQAAGSQAGSGFGPGHQAGGTDARTRRRGGAGLIAGGLILSALVGAGTYAAVDTVAGSDAASTAAASRELIVNDTDSVTEITGAAAKASPSVVTISSSDGQSAGSGSGIILDEEGHILTNTHVVTMDGQSSDPSIEVQLSDGTVTTAEVVGTDPLSDLAVIKIDQDGLVPAELGSSSDLNVGDTAIAIGAPLGLSGTVTDGIISTTDRTIAVASSAVPETPDEGESSEEDQGGGGWQDFFFDYGQGDSSQGQTESVFLNVIQTDASINPGNSGGALVDVDGKVVGINVAIASASGEESAGAGSIGVGFAIPIDQAERIAQEIIDTGEATHGYLGAGVSAAAADDVESRTFSEGALVRSVEDGSPADDAGLQEGDIIRSFNGHTTLDADELTAAVREVPAGGKGELVYERDGQEKTVEVTVGNAADAD</sequence>
<dbReference type="Proteomes" id="UP000009877">
    <property type="component" value="Unassembled WGS sequence"/>
</dbReference>
<dbReference type="InterPro" id="IPR036034">
    <property type="entry name" value="PDZ_sf"/>
</dbReference>
<keyword evidence="5" id="KW-0812">Transmembrane</keyword>
<keyword evidence="5" id="KW-0472">Membrane</keyword>
<dbReference type="PROSITE" id="PS50106">
    <property type="entry name" value="PDZ"/>
    <property type="match status" value="1"/>
</dbReference>
<feature type="compositionally biased region" description="Gly residues" evidence="4">
    <location>
        <begin position="114"/>
        <end position="124"/>
    </location>
</feature>
<reference evidence="7 8" key="1">
    <citation type="journal article" date="2014" name="Genome Announc.">
        <title>Draft Genome Sequence of Kocuria palustris PEL.</title>
        <authorList>
            <person name="Sharma G."/>
            <person name="Khatri I."/>
            <person name="Subramanian S."/>
        </authorList>
    </citation>
    <scope>NUCLEOTIDE SEQUENCE [LARGE SCALE GENOMIC DNA]</scope>
    <source>
        <strain evidence="7 8">PEL</strain>
    </source>
</reference>
<dbReference type="PRINTS" id="PR00834">
    <property type="entry name" value="PROTEASES2C"/>
</dbReference>
<evidence type="ECO:0000256" key="2">
    <source>
        <dbReference type="ARBA" id="ARBA00022670"/>
    </source>
</evidence>
<proteinExistence type="inferred from homology"/>
<name>M2YBV9_9MICC</name>
<dbReference type="Gene3D" id="2.30.42.10">
    <property type="match status" value="1"/>
</dbReference>
<dbReference type="SMART" id="SM00228">
    <property type="entry name" value="PDZ"/>
    <property type="match status" value="1"/>
</dbReference>
<organism evidence="7 8">
    <name type="scientific">Kocuria palustris PEL</name>
    <dbReference type="NCBI Taxonomy" id="1236550"/>
    <lineage>
        <taxon>Bacteria</taxon>
        <taxon>Bacillati</taxon>
        <taxon>Actinomycetota</taxon>
        <taxon>Actinomycetes</taxon>
        <taxon>Micrococcales</taxon>
        <taxon>Micrococcaceae</taxon>
        <taxon>Kocuria</taxon>
    </lineage>
</organism>
<dbReference type="Pfam" id="PF13180">
    <property type="entry name" value="PDZ_2"/>
    <property type="match status" value="1"/>
</dbReference>
<feature type="region of interest" description="Disordered" evidence="4">
    <location>
        <begin position="320"/>
        <end position="345"/>
    </location>
</feature>
<feature type="compositionally biased region" description="Acidic residues" evidence="4">
    <location>
        <begin position="326"/>
        <end position="337"/>
    </location>
</feature>
<evidence type="ECO:0000259" key="6">
    <source>
        <dbReference type="PROSITE" id="PS50106"/>
    </source>
</evidence>
<dbReference type="InterPro" id="IPR001940">
    <property type="entry name" value="Peptidase_S1C"/>
</dbReference>
<feature type="compositionally biased region" description="Low complexity" evidence="4">
    <location>
        <begin position="72"/>
        <end position="81"/>
    </location>
</feature>
<dbReference type="AlphaFoldDB" id="M2YBV9"/>
<dbReference type="GO" id="GO:0004252">
    <property type="term" value="F:serine-type endopeptidase activity"/>
    <property type="evidence" value="ECO:0007669"/>
    <property type="project" value="InterPro"/>
</dbReference>
<evidence type="ECO:0000256" key="5">
    <source>
        <dbReference type="SAM" id="Phobius"/>
    </source>
</evidence>
<dbReference type="InterPro" id="IPR043504">
    <property type="entry name" value="Peptidase_S1_PA_chymotrypsin"/>
</dbReference>
<dbReference type="SUPFAM" id="SSF50156">
    <property type="entry name" value="PDZ domain-like"/>
    <property type="match status" value="1"/>
</dbReference>
<dbReference type="Pfam" id="PF13365">
    <property type="entry name" value="Trypsin_2"/>
    <property type="match status" value="1"/>
</dbReference>
<dbReference type="InterPro" id="IPR001478">
    <property type="entry name" value="PDZ"/>
</dbReference>
<dbReference type="InterPro" id="IPR009003">
    <property type="entry name" value="Peptidase_S1_PA"/>
</dbReference>
<dbReference type="InterPro" id="IPR051201">
    <property type="entry name" value="Chloro_Bact_Ser_Proteases"/>
</dbReference>
<dbReference type="PANTHER" id="PTHR43343:SF3">
    <property type="entry name" value="PROTEASE DO-LIKE 8, CHLOROPLASTIC"/>
    <property type="match status" value="1"/>
</dbReference>
<evidence type="ECO:0000256" key="4">
    <source>
        <dbReference type="SAM" id="MobiDB-lite"/>
    </source>
</evidence>
<feature type="compositionally biased region" description="Low complexity" evidence="4">
    <location>
        <begin position="101"/>
        <end position="113"/>
    </location>
</feature>
<evidence type="ECO:0000313" key="8">
    <source>
        <dbReference type="Proteomes" id="UP000009877"/>
    </source>
</evidence>
<comment type="caution">
    <text evidence="7">The sequence shown here is derived from an EMBL/GenBank/DDBJ whole genome shotgun (WGS) entry which is preliminary data.</text>
</comment>
<keyword evidence="8" id="KW-1185">Reference proteome</keyword>
<dbReference type="GO" id="GO:0006508">
    <property type="term" value="P:proteolysis"/>
    <property type="evidence" value="ECO:0007669"/>
    <property type="project" value="UniProtKB-KW"/>
</dbReference>
<dbReference type="SUPFAM" id="SSF50494">
    <property type="entry name" value="Trypsin-like serine proteases"/>
    <property type="match status" value="1"/>
</dbReference>
<evidence type="ECO:0000313" key="7">
    <source>
        <dbReference type="EMBL" id="EME36129.1"/>
    </source>
</evidence>
<dbReference type="EMBL" id="ANHZ02000018">
    <property type="protein sequence ID" value="EME36129.1"/>
    <property type="molecule type" value="Genomic_DNA"/>
</dbReference>
<keyword evidence="2" id="KW-0645">Protease</keyword>
<feature type="transmembrane region" description="Helical" evidence="5">
    <location>
        <begin position="137"/>
        <end position="158"/>
    </location>
</feature>
<feature type="region of interest" description="Disordered" evidence="4">
    <location>
        <begin position="1"/>
        <end position="133"/>
    </location>
</feature>
<dbReference type="Gene3D" id="2.40.10.10">
    <property type="entry name" value="Trypsin-like serine proteases"/>
    <property type="match status" value="2"/>
</dbReference>